<feature type="compositionally biased region" description="Polar residues" evidence="1">
    <location>
        <begin position="424"/>
        <end position="438"/>
    </location>
</feature>
<gene>
    <name evidence="2" type="ORF">PV08_00613</name>
</gene>
<sequence>MTLKDTYQRFLDLPNPISLSDNASLHYITTLTTFSQPAQIMRHLETQNKKVVSTKHAKVVSIVEGTTSLALEVETVLEFISGGGSYLPGLENFVVDKITIIPVTHFVLFDAERKITQIRLFWDQASLLKQTEVIGSRGKNWPVTDGKDQVRLITASLNAAPKVASDLPTSPRGRSENQSLASSRNVSPGKKHLKDPYASLDLFSPKPVDEPEPITSPNAVAPRASARPPPREMSELFAAGHEDHEPGSPKKPPVQVVVAPKGGSNQKFAPPRLFADDPAEPAAVGYKSDPSKYNHFHLGEVIENDPMQYHGPNGNRNVPLRPKTDKHASQWDFDDFYTPAKLPQKVRDQDVVHFSLDSKSSEFTTPAAQKIHGKPRRDNEAHFEFQDDGPPVERHVVPKARKDAETHFEFRDTATPGANRASGRPTSSGRQGLYSNNIFEEEGGAARPQEKAPLATITTNTNRKNDFDSHWSMSDVSPANERPNNENHRAAGHRKKPSQMDSHWSIGDDNSEPAPAKVQNKAAKSFWDF</sequence>
<dbReference type="HOGENOM" id="CLU_017360_0_0_1"/>
<feature type="region of interest" description="Disordered" evidence="1">
    <location>
        <begin position="304"/>
        <end position="326"/>
    </location>
</feature>
<dbReference type="OrthoDB" id="1162399at2759"/>
<evidence type="ECO:0000313" key="2">
    <source>
        <dbReference type="EMBL" id="KIW20038.1"/>
    </source>
</evidence>
<evidence type="ECO:0008006" key="4">
    <source>
        <dbReference type="Google" id="ProtNLM"/>
    </source>
</evidence>
<evidence type="ECO:0000313" key="3">
    <source>
        <dbReference type="Proteomes" id="UP000053328"/>
    </source>
</evidence>
<dbReference type="RefSeq" id="XP_016240254.1">
    <property type="nucleotide sequence ID" value="XM_016374978.1"/>
</dbReference>
<feature type="region of interest" description="Disordered" evidence="1">
    <location>
        <begin position="262"/>
        <end position="290"/>
    </location>
</feature>
<name>A0A0D2BMA0_9EURO</name>
<feature type="compositionally biased region" description="Basic and acidic residues" evidence="1">
    <location>
        <begin position="376"/>
        <end position="412"/>
    </location>
</feature>
<organism evidence="2 3">
    <name type="scientific">Exophiala spinifera</name>
    <dbReference type="NCBI Taxonomy" id="91928"/>
    <lineage>
        <taxon>Eukaryota</taxon>
        <taxon>Fungi</taxon>
        <taxon>Dikarya</taxon>
        <taxon>Ascomycota</taxon>
        <taxon>Pezizomycotina</taxon>
        <taxon>Eurotiomycetes</taxon>
        <taxon>Chaetothyriomycetidae</taxon>
        <taxon>Chaetothyriales</taxon>
        <taxon>Herpotrichiellaceae</taxon>
        <taxon>Exophiala</taxon>
    </lineage>
</organism>
<dbReference type="EMBL" id="KN847492">
    <property type="protein sequence ID" value="KIW20038.1"/>
    <property type="molecule type" value="Genomic_DNA"/>
</dbReference>
<reference evidence="2 3" key="1">
    <citation type="submission" date="2015-01" db="EMBL/GenBank/DDBJ databases">
        <title>The Genome Sequence of Exophiala spinifera CBS89968.</title>
        <authorList>
            <consortium name="The Broad Institute Genomics Platform"/>
            <person name="Cuomo C."/>
            <person name="de Hoog S."/>
            <person name="Gorbushina A."/>
            <person name="Stielow B."/>
            <person name="Teixiera M."/>
            <person name="Abouelleil A."/>
            <person name="Chapman S.B."/>
            <person name="Priest M."/>
            <person name="Young S.K."/>
            <person name="Wortman J."/>
            <person name="Nusbaum C."/>
            <person name="Birren B."/>
        </authorList>
    </citation>
    <scope>NUCLEOTIDE SEQUENCE [LARGE SCALE GENOMIC DNA]</scope>
    <source>
        <strain evidence="2 3">CBS 89968</strain>
    </source>
</reference>
<proteinExistence type="predicted"/>
<keyword evidence="3" id="KW-1185">Reference proteome</keyword>
<dbReference type="Proteomes" id="UP000053328">
    <property type="component" value="Unassembled WGS sequence"/>
</dbReference>
<feature type="region of interest" description="Disordered" evidence="1">
    <location>
        <begin position="360"/>
        <end position="529"/>
    </location>
</feature>
<protein>
    <recommendedName>
        <fullName evidence="4">NTF2 domain-containing protein</fullName>
    </recommendedName>
</protein>
<dbReference type="STRING" id="91928.A0A0D2BMA0"/>
<feature type="region of interest" description="Disordered" evidence="1">
    <location>
        <begin position="162"/>
        <end position="230"/>
    </location>
</feature>
<dbReference type="AlphaFoldDB" id="A0A0D2BMA0"/>
<dbReference type="GeneID" id="27327696"/>
<accession>A0A0D2BMA0</accession>
<feature type="compositionally biased region" description="Polar residues" evidence="1">
    <location>
        <begin position="176"/>
        <end position="186"/>
    </location>
</feature>
<evidence type="ECO:0000256" key="1">
    <source>
        <dbReference type="SAM" id="MobiDB-lite"/>
    </source>
</evidence>
<dbReference type="VEuPathDB" id="FungiDB:PV08_00613"/>